<evidence type="ECO:0000256" key="7">
    <source>
        <dbReference type="RuleBase" id="RU000454"/>
    </source>
</evidence>
<dbReference type="Pfam" id="PF00026">
    <property type="entry name" value="Asp"/>
    <property type="match status" value="1"/>
</dbReference>
<proteinExistence type="inferred from homology"/>
<evidence type="ECO:0000256" key="4">
    <source>
        <dbReference type="ARBA" id="ARBA00022801"/>
    </source>
</evidence>
<feature type="active site" evidence="5">
    <location>
        <position position="117"/>
    </location>
</feature>
<evidence type="ECO:0000256" key="6">
    <source>
        <dbReference type="PIRSR" id="PIRSR601461-2"/>
    </source>
</evidence>
<dbReference type="GO" id="GO:0006508">
    <property type="term" value="P:proteolysis"/>
    <property type="evidence" value="ECO:0007669"/>
    <property type="project" value="UniProtKB-KW"/>
</dbReference>
<keyword evidence="9" id="KW-0732">Signal</keyword>
<dbReference type="InterPro" id="IPR001969">
    <property type="entry name" value="Aspartic_peptidase_AS"/>
</dbReference>
<dbReference type="PANTHER" id="PTHR47966">
    <property type="entry name" value="BETA-SITE APP-CLEAVING ENZYME, ISOFORM A-RELATED"/>
    <property type="match status" value="1"/>
</dbReference>
<dbReference type="InterPro" id="IPR034164">
    <property type="entry name" value="Pepsin-like_dom"/>
</dbReference>
<evidence type="ECO:0000256" key="8">
    <source>
        <dbReference type="SAM" id="MobiDB-lite"/>
    </source>
</evidence>
<gene>
    <name evidence="11" type="ORF">SISNIDRAFT_444001</name>
</gene>
<evidence type="ECO:0000313" key="11">
    <source>
        <dbReference type="EMBL" id="KZS90516.1"/>
    </source>
</evidence>
<evidence type="ECO:0000256" key="1">
    <source>
        <dbReference type="ARBA" id="ARBA00007447"/>
    </source>
</evidence>
<feature type="signal peptide" evidence="9">
    <location>
        <begin position="1"/>
        <end position="17"/>
    </location>
</feature>
<evidence type="ECO:0000259" key="10">
    <source>
        <dbReference type="PROSITE" id="PS51767"/>
    </source>
</evidence>
<dbReference type="OrthoDB" id="15189at2759"/>
<dbReference type="PROSITE" id="PS51767">
    <property type="entry name" value="PEPTIDASE_A1"/>
    <property type="match status" value="1"/>
</dbReference>
<dbReference type="FunFam" id="2.40.70.10:FF:000115">
    <property type="entry name" value="Lysosomal aspartic protease"/>
    <property type="match status" value="1"/>
</dbReference>
<sequence length="408" mass="42021">MHTTIISLVTFALLASAAPSSKRSGKVIPLVKKSNFAVNGVVNATALQGHVAYLEGKYTNTLAAFEKNTGSAHPAAVAAPTKKRQTGSDSLTDDNSQLWYGKISVGTPATTYTVDFDTGSSDLFLPSSKCGSTCTGHTKYNPSKSSTASDAGKKFSLAYGDGSTVSGEQFTDKVTVAGLTADNQILGSATTYSSGFESSQFPADGLMGLAWPQLAVMSTPFFNTLIQQGSVSAGEFGFKLTADGAELFLGGVNDDLVGGDFTTIPVTQQGYWQVDMDSVNVGSKAVVKGISAIIDSGTTLIVGDSTNVAKFYKGIKGSKDASSTLGDGFFTFPCSSSPSVSLTFGGQAFDFSNTFSLGQASDGSSDCVGGVVAADTGIDGWIAGDVFMSNVYTAFSFDDSTVSFAPLA</sequence>
<evidence type="ECO:0000256" key="9">
    <source>
        <dbReference type="SAM" id="SignalP"/>
    </source>
</evidence>
<dbReference type="PRINTS" id="PR00792">
    <property type="entry name" value="PEPSIN"/>
</dbReference>
<feature type="chain" id="PRO_5007852829" evidence="9">
    <location>
        <begin position="18"/>
        <end position="408"/>
    </location>
</feature>
<dbReference type="PANTHER" id="PTHR47966:SF57">
    <property type="entry name" value="PEPTIDASE A1 DOMAIN-CONTAINING PROTEIN"/>
    <property type="match status" value="1"/>
</dbReference>
<reference evidence="11 12" key="1">
    <citation type="journal article" date="2016" name="Mol. Biol. Evol.">
        <title>Comparative Genomics of Early-Diverging Mushroom-Forming Fungi Provides Insights into the Origins of Lignocellulose Decay Capabilities.</title>
        <authorList>
            <person name="Nagy L.G."/>
            <person name="Riley R."/>
            <person name="Tritt A."/>
            <person name="Adam C."/>
            <person name="Daum C."/>
            <person name="Floudas D."/>
            <person name="Sun H."/>
            <person name="Yadav J.S."/>
            <person name="Pangilinan J."/>
            <person name="Larsson K.H."/>
            <person name="Matsuura K."/>
            <person name="Barry K."/>
            <person name="Labutti K."/>
            <person name="Kuo R."/>
            <person name="Ohm R.A."/>
            <person name="Bhattacharya S.S."/>
            <person name="Shirouzu T."/>
            <person name="Yoshinaga Y."/>
            <person name="Martin F.M."/>
            <person name="Grigoriev I.V."/>
            <person name="Hibbett D.S."/>
        </authorList>
    </citation>
    <scope>NUCLEOTIDE SEQUENCE [LARGE SCALE GENOMIC DNA]</scope>
    <source>
        <strain evidence="11 12">HHB9708</strain>
    </source>
</reference>
<feature type="domain" description="Peptidase A1" evidence="10">
    <location>
        <begin position="99"/>
        <end position="405"/>
    </location>
</feature>
<feature type="region of interest" description="Disordered" evidence="8">
    <location>
        <begin position="73"/>
        <end position="92"/>
    </location>
</feature>
<dbReference type="PROSITE" id="PS00141">
    <property type="entry name" value="ASP_PROTEASE"/>
    <property type="match status" value="2"/>
</dbReference>
<keyword evidence="6" id="KW-1015">Disulfide bond</keyword>
<keyword evidence="3 7" id="KW-0064">Aspartyl protease</keyword>
<dbReference type="GO" id="GO:0004190">
    <property type="term" value="F:aspartic-type endopeptidase activity"/>
    <property type="evidence" value="ECO:0007669"/>
    <property type="project" value="UniProtKB-KW"/>
</dbReference>
<evidence type="ECO:0000256" key="2">
    <source>
        <dbReference type="ARBA" id="ARBA00022670"/>
    </source>
</evidence>
<accession>A0A164RFV3</accession>
<organism evidence="11 12">
    <name type="scientific">Sistotremastrum niveocremeum HHB9708</name>
    <dbReference type="NCBI Taxonomy" id="1314777"/>
    <lineage>
        <taxon>Eukaryota</taxon>
        <taxon>Fungi</taxon>
        <taxon>Dikarya</taxon>
        <taxon>Basidiomycota</taxon>
        <taxon>Agaricomycotina</taxon>
        <taxon>Agaricomycetes</taxon>
        <taxon>Sistotremastrales</taxon>
        <taxon>Sistotremastraceae</taxon>
        <taxon>Sertulicium</taxon>
        <taxon>Sertulicium niveocremeum</taxon>
    </lineage>
</organism>
<dbReference type="AlphaFoldDB" id="A0A164RFV3"/>
<comment type="similarity">
    <text evidence="1 7">Belongs to the peptidase A1 family.</text>
</comment>
<keyword evidence="12" id="KW-1185">Reference proteome</keyword>
<dbReference type="InterPro" id="IPR021109">
    <property type="entry name" value="Peptidase_aspartic_dom_sf"/>
</dbReference>
<dbReference type="SUPFAM" id="SSF50630">
    <property type="entry name" value="Acid proteases"/>
    <property type="match status" value="1"/>
</dbReference>
<dbReference type="EMBL" id="KV419421">
    <property type="protein sequence ID" value="KZS90516.1"/>
    <property type="molecule type" value="Genomic_DNA"/>
</dbReference>
<dbReference type="InterPro" id="IPR001461">
    <property type="entry name" value="Aspartic_peptidase_A1"/>
</dbReference>
<keyword evidence="2 7" id="KW-0645">Protease</keyword>
<dbReference type="InterPro" id="IPR033121">
    <property type="entry name" value="PEPTIDASE_A1"/>
</dbReference>
<evidence type="ECO:0000313" key="12">
    <source>
        <dbReference type="Proteomes" id="UP000076722"/>
    </source>
</evidence>
<dbReference type="Proteomes" id="UP000076722">
    <property type="component" value="Unassembled WGS sequence"/>
</dbReference>
<dbReference type="STRING" id="1314777.A0A164RFV3"/>
<dbReference type="CDD" id="cd05471">
    <property type="entry name" value="pepsin_like"/>
    <property type="match status" value="1"/>
</dbReference>
<evidence type="ECO:0000256" key="3">
    <source>
        <dbReference type="ARBA" id="ARBA00022750"/>
    </source>
</evidence>
<keyword evidence="4 7" id="KW-0378">Hydrolase</keyword>
<feature type="disulfide bond" evidence="6">
    <location>
        <begin position="130"/>
        <end position="134"/>
    </location>
</feature>
<feature type="active site" evidence="5">
    <location>
        <position position="295"/>
    </location>
</feature>
<protein>
    <submittedName>
        <fullName evidence="11">Acid protease</fullName>
    </submittedName>
</protein>
<dbReference type="Gene3D" id="2.40.70.10">
    <property type="entry name" value="Acid Proteases"/>
    <property type="match status" value="2"/>
</dbReference>
<name>A0A164RFV3_9AGAM</name>
<evidence type="ECO:0000256" key="5">
    <source>
        <dbReference type="PIRSR" id="PIRSR601461-1"/>
    </source>
</evidence>